<keyword evidence="1" id="KW-0807">Transducer</keyword>
<dbReference type="RefSeq" id="WP_136353600.1">
    <property type="nucleotide sequence ID" value="NZ_CP046266.1"/>
</dbReference>
<dbReference type="GO" id="GO:0019825">
    <property type="term" value="F:oxygen binding"/>
    <property type="evidence" value="ECO:0007669"/>
    <property type="project" value="InterPro"/>
</dbReference>
<dbReference type="EMBL" id="SSNT01000007">
    <property type="protein sequence ID" value="THF80103.1"/>
    <property type="molecule type" value="Genomic_DNA"/>
</dbReference>
<dbReference type="Gene3D" id="1.10.490.10">
    <property type="entry name" value="Globins"/>
    <property type="match status" value="1"/>
</dbReference>
<reference evidence="2 3" key="1">
    <citation type="submission" date="2019-04" db="EMBL/GenBank/DDBJ databases">
        <title>Bacillus sediminilitoris sp. nov., isolated from a tidal flat sediment on the East China Sea.</title>
        <authorList>
            <person name="Wei Y."/>
            <person name="Mao H."/>
            <person name="Fang J."/>
        </authorList>
    </citation>
    <scope>NUCLEOTIDE SEQUENCE [LARGE SCALE GENOMIC DNA]</scope>
    <source>
        <strain evidence="2 3">DSL-17</strain>
    </source>
</reference>
<dbReference type="GO" id="GO:0016020">
    <property type="term" value="C:membrane"/>
    <property type="evidence" value="ECO:0007669"/>
    <property type="project" value="InterPro"/>
</dbReference>
<evidence type="ECO:0000256" key="1">
    <source>
        <dbReference type="ARBA" id="ARBA00023224"/>
    </source>
</evidence>
<dbReference type="Pfam" id="PF11563">
    <property type="entry name" value="Protoglobin"/>
    <property type="match status" value="1"/>
</dbReference>
<dbReference type="PANTHER" id="PTHR32089">
    <property type="entry name" value="METHYL-ACCEPTING CHEMOTAXIS PROTEIN MCPB"/>
    <property type="match status" value="1"/>
</dbReference>
<dbReference type="Pfam" id="PF00015">
    <property type="entry name" value="MCPsignal"/>
    <property type="match status" value="1"/>
</dbReference>
<dbReference type="Proteomes" id="UP000310334">
    <property type="component" value="Unassembled WGS sequence"/>
</dbReference>
<dbReference type="PANTHER" id="PTHR32089:SF118">
    <property type="entry name" value="HEME-BASED AEROTACTIC TRANSDUCER HEMAT"/>
    <property type="match status" value="1"/>
</dbReference>
<comment type="caution">
    <text evidence="2">The sequence shown here is derived from an EMBL/GenBank/DDBJ whole genome shotgun (WGS) entry which is preliminary data.</text>
</comment>
<keyword evidence="3" id="KW-1185">Reference proteome</keyword>
<protein>
    <submittedName>
        <fullName evidence="2">Globin-coupled sensor protein</fullName>
    </submittedName>
</protein>
<dbReference type="InterPro" id="IPR004089">
    <property type="entry name" value="MCPsignal_dom"/>
</dbReference>
<dbReference type="InterPro" id="IPR012292">
    <property type="entry name" value="Globin/Proto"/>
</dbReference>
<dbReference type="InterPro" id="IPR039379">
    <property type="entry name" value="Protoglobin_sensor_dom"/>
</dbReference>
<dbReference type="InterPro" id="IPR044398">
    <property type="entry name" value="Globin-sensor_dom"/>
</dbReference>
<dbReference type="CDD" id="cd01068">
    <property type="entry name" value="globin_sensor"/>
    <property type="match status" value="1"/>
</dbReference>
<accession>A0A4S4BXY7</accession>
<dbReference type="GO" id="GO:0007165">
    <property type="term" value="P:signal transduction"/>
    <property type="evidence" value="ECO:0007669"/>
    <property type="project" value="UniProtKB-KW"/>
</dbReference>
<evidence type="ECO:0000313" key="2">
    <source>
        <dbReference type="EMBL" id="THF80103.1"/>
    </source>
</evidence>
<dbReference type="GO" id="GO:0020037">
    <property type="term" value="F:heme binding"/>
    <property type="evidence" value="ECO:0007669"/>
    <property type="project" value="InterPro"/>
</dbReference>
<dbReference type="SUPFAM" id="SSF58104">
    <property type="entry name" value="Methyl-accepting chemotaxis protein (MCP) signaling domain"/>
    <property type="match status" value="1"/>
</dbReference>
<name>A0A4S4BXY7_9BACI</name>
<gene>
    <name evidence="2" type="ORF">E6W99_10535</name>
</gene>
<organism evidence="2 3">
    <name type="scientific">Metabacillus sediminilitoris</name>
    <dbReference type="NCBI Taxonomy" id="2567941"/>
    <lineage>
        <taxon>Bacteria</taxon>
        <taxon>Bacillati</taxon>
        <taxon>Bacillota</taxon>
        <taxon>Bacilli</taxon>
        <taxon>Bacillales</taxon>
        <taxon>Bacillaceae</taxon>
        <taxon>Metabacillus</taxon>
    </lineage>
</organism>
<dbReference type="OrthoDB" id="266313at2"/>
<evidence type="ECO:0000313" key="3">
    <source>
        <dbReference type="Proteomes" id="UP000310334"/>
    </source>
</evidence>
<sequence>MFFKKVKQSYDRIQITNGKAAINVSPGSDIEKQIQMIALTKEDLEIIHALQPFVAENIDKIVGGFYRNLENEPSLFKIINDHSSIERLKKTLTKHIAEMFDGVIDGEYFEKRIRIAQIHVRIGLKTKWYMCAFQDLFLSLVEIIEEKLIHKEDYYLAIKAVSKILNLEQQLVLEAYDAESDRLRRQNEEQKILIRENVASASENLAAISEETNATFHQLEAQSYEIVSLANKGTELSILAEERAEDGKEQLGKQNANMQSISSAVNDISKDVQVLLEISKEMQEIVNIVTSVADQTNLLSLNAAIEAARAGEHGRGFSVVADEVRKLSEETKVSVTNVANLILNTNSQVEKLTQSLGKIRDSVTNGSNSMKETDMHFEEILKTMSETKRQNNKIEHELVSFVNVVNEIGKAFEEVALSADSLTTITHEMN</sequence>
<dbReference type="AlphaFoldDB" id="A0A4S4BXY7"/>
<proteinExistence type="predicted"/>
<dbReference type="PROSITE" id="PS50111">
    <property type="entry name" value="CHEMOTAXIS_TRANSDUC_2"/>
    <property type="match status" value="1"/>
</dbReference>
<dbReference type="Gene3D" id="1.10.287.950">
    <property type="entry name" value="Methyl-accepting chemotaxis protein"/>
    <property type="match status" value="1"/>
</dbReference>
<dbReference type="SUPFAM" id="SSF46458">
    <property type="entry name" value="Globin-like"/>
    <property type="match status" value="1"/>
</dbReference>
<dbReference type="InterPro" id="IPR009050">
    <property type="entry name" value="Globin-like_sf"/>
</dbReference>
<dbReference type="SMART" id="SM00283">
    <property type="entry name" value="MA"/>
    <property type="match status" value="1"/>
</dbReference>